<evidence type="ECO:0000256" key="2">
    <source>
        <dbReference type="ARBA" id="ARBA00023172"/>
    </source>
</evidence>
<dbReference type="InterPro" id="IPR035386">
    <property type="entry name" value="Arm-DNA-bind_5"/>
</dbReference>
<dbReference type="Gene3D" id="1.10.150.130">
    <property type="match status" value="1"/>
</dbReference>
<dbReference type="GO" id="GO:0006310">
    <property type="term" value="P:DNA recombination"/>
    <property type="evidence" value="ECO:0007669"/>
    <property type="project" value="UniProtKB-KW"/>
</dbReference>
<accession>A0A4Q7MMB4</accession>
<keyword evidence="2" id="KW-0233">DNA recombination</keyword>
<evidence type="ECO:0000313" key="5">
    <source>
        <dbReference type="Proteomes" id="UP000293874"/>
    </source>
</evidence>
<dbReference type="Pfam" id="PF00589">
    <property type="entry name" value="Phage_integrase"/>
    <property type="match status" value="1"/>
</dbReference>
<dbReference type="InterPro" id="IPR011010">
    <property type="entry name" value="DNA_brk_join_enz"/>
</dbReference>
<dbReference type="SUPFAM" id="SSF56349">
    <property type="entry name" value="DNA breaking-rejoining enzymes"/>
    <property type="match status" value="1"/>
</dbReference>
<organism evidence="4 5">
    <name type="scientific">Pseudobacter ginsenosidimutans</name>
    <dbReference type="NCBI Taxonomy" id="661488"/>
    <lineage>
        <taxon>Bacteria</taxon>
        <taxon>Pseudomonadati</taxon>
        <taxon>Bacteroidota</taxon>
        <taxon>Chitinophagia</taxon>
        <taxon>Chitinophagales</taxon>
        <taxon>Chitinophagaceae</taxon>
        <taxon>Pseudobacter</taxon>
    </lineage>
</organism>
<dbReference type="PROSITE" id="PS51898">
    <property type="entry name" value="TYR_RECOMBINASE"/>
    <property type="match status" value="1"/>
</dbReference>
<proteinExistence type="predicted"/>
<dbReference type="EMBL" id="SGXA01000003">
    <property type="protein sequence ID" value="RZS69167.1"/>
    <property type="molecule type" value="Genomic_DNA"/>
</dbReference>
<feature type="domain" description="Tyr recombinase" evidence="3">
    <location>
        <begin position="215"/>
        <end position="397"/>
    </location>
</feature>
<keyword evidence="1" id="KW-0238">DNA-binding</keyword>
<evidence type="ECO:0000313" key="4">
    <source>
        <dbReference type="EMBL" id="RZS69167.1"/>
    </source>
</evidence>
<dbReference type="Pfam" id="PF17293">
    <property type="entry name" value="Arm-DNA-bind_5"/>
    <property type="match status" value="1"/>
</dbReference>
<keyword evidence="5" id="KW-1185">Reference proteome</keyword>
<gene>
    <name evidence="4" type="ORF">EV199_4994</name>
</gene>
<dbReference type="InterPro" id="IPR013762">
    <property type="entry name" value="Integrase-like_cat_sf"/>
</dbReference>
<dbReference type="Gene3D" id="1.10.443.10">
    <property type="entry name" value="Intergrase catalytic core"/>
    <property type="match status" value="1"/>
</dbReference>
<dbReference type="AlphaFoldDB" id="A0A4Q7MMB4"/>
<dbReference type="Proteomes" id="UP000293874">
    <property type="component" value="Unassembled WGS sequence"/>
</dbReference>
<comment type="caution">
    <text evidence="4">The sequence shown here is derived from an EMBL/GenBank/DDBJ whole genome shotgun (WGS) entry which is preliminary data.</text>
</comment>
<reference evidence="4 5" key="1">
    <citation type="submission" date="2019-02" db="EMBL/GenBank/DDBJ databases">
        <title>Genomic Encyclopedia of Type Strains, Phase IV (KMG-IV): sequencing the most valuable type-strain genomes for metagenomic binning, comparative biology and taxonomic classification.</title>
        <authorList>
            <person name="Goeker M."/>
        </authorList>
    </citation>
    <scope>NUCLEOTIDE SEQUENCE [LARGE SCALE GENOMIC DNA]</scope>
    <source>
        <strain evidence="4 5">DSM 18116</strain>
    </source>
</reference>
<dbReference type="InterPro" id="IPR010998">
    <property type="entry name" value="Integrase_recombinase_N"/>
</dbReference>
<evidence type="ECO:0000256" key="1">
    <source>
        <dbReference type="ARBA" id="ARBA00023125"/>
    </source>
</evidence>
<evidence type="ECO:0000259" key="3">
    <source>
        <dbReference type="PROSITE" id="PS51898"/>
    </source>
</evidence>
<dbReference type="GO" id="GO:0015074">
    <property type="term" value="P:DNA integration"/>
    <property type="evidence" value="ECO:0007669"/>
    <property type="project" value="InterPro"/>
</dbReference>
<name>A0A4Q7MMB4_9BACT</name>
<dbReference type="GO" id="GO:0003677">
    <property type="term" value="F:DNA binding"/>
    <property type="evidence" value="ECO:0007669"/>
    <property type="project" value="UniProtKB-KW"/>
</dbReference>
<sequence>MLFPRIQPVHNYRNKANKRGLYKIHIRICIGNVCHYFEVKVPKKVTREEWNGKENVWVRTIHPYHFEINNAITEKLALLRELTKRYYMAQRQLTFTIISKELQKNENPADFKLYFAQALCDPPEALQPATLGRYRAALAALNNFKPEILFLDLNEKLFLELTKYLKKQMSLKGSTIAGYFNVYKKVVHWAQLDGYLTPLQEDAIFSHLHLPRGKPPKDHLDVLEIKAWKELAFDDKNNARLARVRDMFLLQIYTGFYYSDLKSLLKTELHKDPEYGYFINRWRSKNDHLAIVPLWKFPYSMEVIKKYYSIHPSDNFLLERETFLAEPAYNRCLKEIARILGWHRNVRNKLARQTNSQLYIRYGAKLPVVSRIMGHERQETTSAYFEVNLADVIEGIKEVSFDHLGIG</sequence>
<protein>
    <submittedName>
        <fullName evidence="4">Site-specific recombinase XerD</fullName>
    </submittedName>
</protein>
<dbReference type="InterPro" id="IPR025269">
    <property type="entry name" value="SAM-like_dom"/>
</dbReference>
<dbReference type="Pfam" id="PF13102">
    <property type="entry name" value="Phage_int_SAM_5"/>
    <property type="match status" value="1"/>
</dbReference>
<dbReference type="InterPro" id="IPR002104">
    <property type="entry name" value="Integrase_catalytic"/>
</dbReference>